<evidence type="ECO:0000256" key="9">
    <source>
        <dbReference type="ARBA" id="ARBA00023242"/>
    </source>
</evidence>
<dbReference type="CDD" id="cd04730">
    <property type="entry name" value="NPD_like"/>
    <property type="match status" value="1"/>
</dbReference>
<dbReference type="Pfam" id="PF04082">
    <property type="entry name" value="Fungal_trans"/>
    <property type="match status" value="1"/>
</dbReference>
<gene>
    <name evidence="12" type="ORF">D6D12_05721</name>
</gene>
<keyword evidence="7" id="KW-0238">DNA-binding</keyword>
<dbReference type="GO" id="GO:0018580">
    <property type="term" value="F:nitronate monooxygenase activity"/>
    <property type="evidence" value="ECO:0007669"/>
    <property type="project" value="InterPro"/>
</dbReference>
<dbReference type="InterPro" id="IPR001138">
    <property type="entry name" value="Zn2Cys6_DnaBD"/>
</dbReference>
<dbReference type="PANTHER" id="PTHR31779:SF5">
    <property type="entry name" value="ZN(II)2CYS6 TRANSCRIPTION FACTOR (EUROFUNG)"/>
    <property type="match status" value="1"/>
</dbReference>
<dbReference type="Proteomes" id="UP000310374">
    <property type="component" value="Unassembled WGS sequence"/>
</dbReference>
<dbReference type="SUPFAM" id="SSF51412">
    <property type="entry name" value="Inosine monophosphate dehydrogenase (IMPDH)"/>
    <property type="match status" value="1"/>
</dbReference>
<comment type="caution">
    <text evidence="12">The sequence shown here is derived from an EMBL/GenBank/DDBJ whole genome shotgun (WGS) entry which is preliminary data.</text>
</comment>
<evidence type="ECO:0000256" key="10">
    <source>
        <dbReference type="SAM" id="MobiDB-lite"/>
    </source>
</evidence>
<evidence type="ECO:0000256" key="1">
    <source>
        <dbReference type="ARBA" id="ARBA00022630"/>
    </source>
</evidence>
<evidence type="ECO:0000259" key="11">
    <source>
        <dbReference type="PROSITE" id="PS50048"/>
    </source>
</evidence>
<keyword evidence="5" id="KW-0560">Oxidoreductase</keyword>
<reference evidence="12 13" key="1">
    <citation type="submission" date="2018-10" db="EMBL/GenBank/DDBJ databases">
        <title>Fifty Aureobasidium pullulans genomes reveal a recombining polyextremotolerant generalist.</title>
        <authorList>
            <person name="Gostincar C."/>
            <person name="Turk M."/>
            <person name="Zajc J."/>
            <person name="Gunde-Cimerman N."/>
        </authorList>
    </citation>
    <scope>NUCLEOTIDE SEQUENCE [LARGE SCALE GENOMIC DNA]</scope>
    <source>
        <strain evidence="12 13">EXF-10081</strain>
    </source>
</reference>
<evidence type="ECO:0000313" key="12">
    <source>
        <dbReference type="EMBL" id="THX27117.1"/>
    </source>
</evidence>
<dbReference type="InterPro" id="IPR036864">
    <property type="entry name" value="Zn2-C6_fun-type_DNA-bd_sf"/>
</dbReference>
<dbReference type="PANTHER" id="PTHR31779">
    <property type="entry name" value="2-NITROPROPANE DIOXYGENASE FAMILY, PUTATIVE (AFU_ORTHOLOGUE AFUA_2G17430)-RELATED"/>
    <property type="match status" value="1"/>
</dbReference>
<dbReference type="CDD" id="cd00067">
    <property type="entry name" value="GAL4"/>
    <property type="match status" value="1"/>
</dbReference>
<dbReference type="GO" id="GO:0000981">
    <property type="term" value="F:DNA-binding transcription factor activity, RNA polymerase II-specific"/>
    <property type="evidence" value="ECO:0007669"/>
    <property type="project" value="InterPro"/>
</dbReference>
<protein>
    <recommendedName>
        <fullName evidence="11">Zn(2)-C6 fungal-type domain-containing protein</fullName>
    </recommendedName>
</protein>
<dbReference type="CDD" id="cd12148">
    <property type="entry name" value="fungal_TF_MHR"/>
    <property type="match status" value="1"/>
</dbReference>
<keyword evidence="1" id="KW-0285">Flavoprotein</keyword>
<name>A0AB74JSS7_AURPU</name>
<dbReference type="GO" id="GO:0008270">
    <property type="term" value="F:zinc ion binding"/>
    <property type="evidence" value="ECO:0007669"/>
    <property type="project" value="InterPro"/>
</dbReference>
<organism evidence="12 13">
    <name type="scientific">Aureobasidium pullulans</name>
    <name type="common">Black yeast</name>
    <name type="synonym">Pullularia pullulans</name>
    <dbReference type="NCBI Taxonomy" id="5580"/>
    <lineage>
        <taxon>Eukaryota</taxon>
        <taxon>Fungi</taxon>
        <taxon>Dikarya</taxon>
        <taxon>Ascomycota</taxon>
        <taxon>Pezizomycotina</taxon>
        <taxon>Dothideomycetes</taxon>
        <taxon>Dothideomycetidae</taxon>
        <taxon>Dothideales</taxon>
        <taxon>Saccotheciaceae</taxon>
        <taxon>Aureobasidium</taxon>
    </lineage>
</organism>
<evidence type="ECO:0000313" key="13">
    <source>
        <dbReference type="Proteomes" id="UP000310374"/>
    </source>
</evidence>
<feature type="compositionally biased region" description="Polar residues" evidence="10">
    <location>
        <begin position="69"/>
        <end position="79"/>
    </location>
</feature>
<evidence type="ECO:0000256" key="4">
    <source>
        <dbReference type="ARBA" id="ARBA00022833"/>
    </source>
</evidence>
<proteinExistence type="predicted"/>
<keyword evidence="4" id="KW-0862">Zinc</keyword>
<keyword evidence="8" id="KW-0804">Transcription</keyword>
<dbReference type="SMART" id="SM00066">
    <property type="entry name" value="GAL4"/>
    <property type="match status" value="1"/>
</dbReference>
<keyword evidence="3" id="KW-0479">Metal-binding</keyword>
<dbReference type="Gene3D" id="4.10.240.10">
    <property type="entry name" value="Zn(2)-C6 fungal-type DNA-binding domain"/>
    <property type="match status" value="1"/>
</dbReference>
<evidence type="ECO:0000256" key="7">
    <source>
        <dbReference type="ARBA" id="ARBA00023125"/>
    </source>
</evidence>
<dbReference type="AlphaFoldDB" id="A0AB74JSS7"/>
<feature type="domain" description="Zn(2)-C6 fungal-type" evidence="11">
    <location>
        <begin position="16"/>
        <end position="45"/>
    </location>
</feature>
<dbReference type="InterPro" id="IPR052478">
    <property type="entry name" value="Metabolite_Synth_Reg"/>
</dbReference>
<evidence type="ECO:0000256" key="2">
    <source>
        <dbReference type="ARBA" id="ARBA00022643"/>
    </source>
</evidence>
<evidence type="ECO:0000256" key="3">
    <source>
        <dbReference type="ARBA" id="ARBA00022723"/>
    </source>
</evidence>
<dbReference type="GO" id="GO:0006351">
    <property type="term" value="P:DNA-templated transcription"/>
    <property type="evidence" value="ECO:0007669"/>
    <property type="project" value="InterPro"/>
</dbReference>
<dbReference type="PROSITE" id="PS50048">
    <property type="entry name" value="ZN2_CY6_FUNGAL_2"/>
    <property type="match status" value="1"/>
</dbReference>
<keyword evidence="9" id="KW-0539">Nucleus</keyword>
<dbReference type="InterPro" id="IPR007219">
    <property type="entry name" value="XnlR_reg_dom"/>
</dbReference>
<dbReference type="GO" id="GO:0003677">
    <property type="term" value="F:DNA binding"/>
    <property type="evidence" value="ECO:0007669"/>
    <property type="project" value="UniProtKB-KW"/>
</dbReference>
<keyword evidence="2" id="KW-0288">FMN</keyword>
<dbReference type="Pfam" id="PF03060">
    <property type="entry name" value="NMO"/>
    <property type="match status" value="1"/>
</dbReference>
<dbReference type="PROSITE" id="PS00463">
    <property type="entry name" value="ZN2_CY6_FUNGAL_1"/>
    <property type="match status" value="1"/>
</dbReference>
<dbReference type="Pfam" id="PF00172">
    <property type="entry name" value="Zn_clus"/>
    <property type="match status" value="1"/>
</dbReference>
<dbReference type="EMBL" id="QZAT01000069">
    <property type="protein sequence ID" value="THX27117.1"/>
    <property type="molecule type" value="Genomic_DNA"/>
</dbReference>
<accession>A0AB74JSS7</accession>
<keyword evidence="6" id="KW-0805">Transcription regulation</keyword>
<dbReference type="InterPro" id="IPR013785">
    <property type="entry name" value="Aldolase_TIM"/>
</dbReference>
<dbReference type="InterPro" id="IPR004136">
    <property type="entry name" value="NMO"/>
</dbReference>
<evidence type="ECO:0000256" key="8">
    <source>
        <dbReference type="ARBA" id="ARBA00023163"/>
    </source>
</evidence>
<evidence type="ECO:0000256" key="6">
    <source>
        <dbReference type="ARBA" id="ARBA00023015"/>
    </source>
</evidence>
<dbReference type="GO" id="GO:0009410">
    <property type="term" value="P:response to xenobiotic stimulus"/>
    <property type="evidence" value="ECO:0007669"/>
    <property type="project" value="TreeGrafter"/>
</dbReference>
<evidence type="ECO:0000256" key="5">
    <source>
        <dbReference type="ARBA" id="ARBA00023002"/>
    </source>
</evidence>
<dbReference type="SUPFAM" id="SSF57701">
    <property type="entry name" value="Zn2/Cys6 DNA-binding domain"/>
    <property type="match status" value="1"/>
</dbReference>
<feature type="region of interest" description="Disordered" evidence="10">
    <location>
        <begin position="54"/>
        <end position="79"/>
    </location>
</feature>
<sequence>MSSSTPQHNRLRSRVACEPCRERKRKCDGASPCNTCVRYAYDCHYPQSGRKRKAAALSADRTSPAAEHSPSTPTDQEAQNRIQSLEANSGSAFVRKMALGIDPANAPRLRLFAWNVFLGSRKSNHTPMSRSIIQIISWPEMEELAGIYFAKVDPCYGFVDRQSLERRMQTHWSNSNTETGAFEAVICGVAALGLLFSRRNVIDAELDLVETAKRILEQSMSVHPSLDIVTAWVLRVAYMRMTAPAHASWMASCMLMHTLEAAGIHSTHVLDWSSAGELGQALTPEIRKRILGVAQHLNIWMSFDIGRSRVHLQTLDFDLPAPREGSYTTELLELLPHSENLNPDKSVDVVDLKNSLATIVERHHSAPPSVLAQCNLTLLLCRRLRTLNFHFQGSLLTQVLSVTARGIQAAQDLLDDCAPWHHVQFATQPQSINDWSSHTWLESLPEMPDLQTFDIDRFLNGSSEWSLPGDWTQGMAGLLKNAYPWIKLPLIVSAPMLNAATPALAASVSQAGGIGFLAGGTKPAELDNLLARTTALFDSASPLRRGPNDTLPFGVGFQNWGCKLDAMIPMFRKHRVAAIWLFAPKHLSDFPSWAREIRAVSDGYTQVWIQVGTVTEALEVMRLARPDVLVVQGTDAGGHGLRQSASIISLLPETKDALEANGFHNVPVLAAGGIVEARGVAAALSLGADGVVMGTRFLAAEEAGIAKGWQDEIVRVGDGGATTKRSTLCDRLKETVGWPEHYDGRAVTNKGHLDEEGGLSDAENVRMYKEELKQGDEAWGDHGRMVTYAGTGVGLIKQRRPAADIVEETSTCALNILQRYARMANSKL</sequence>
<dbReference type="Gene3D" id="3.20.20.70">
    <property type="entry name" value="Aldolase class I"/>
    <property type="match status" value="1"/>
</dbReference>